<evidence type="ECO:0000313" key="2">
    <source>
        <dbReference type="Proteomes" id="UP000032735"/>
    </source>
</evidence>
<dbReference type="HOGENOM" id="CLU_3298850_0_0_6"/>
<reference evidence="1 2" key="1">
    <citation type="submission" date="2013-07" db="EMBL/GenBank/DDBJ databases">
        <authorList>
            <person name="Genoscope - CEA"/>
        </authorList>
    </citation>
    <scope>NUCLEOTIDE SEQUENCE [LARGE SCALE GENOMIC DNA]</scope>
    <source>
        <strain evidence="1 2">G6</strain>
    </source>
</reference>
<dbReference type="EMBL" id="FO704551">
    <property type="protein sequence ID" value="CDG19835.1"/>
    <property type="molecule type" value="Genomic_DNA"/>
</dbReference>
<dbReference type="Proteomes" id="UP000032735">
    <property type="component" value="Chromosome"/>
</dbReference>
<evidence type="ECO:0000313" key="1">
    <source>
        <dbReference type="EMBL" id="CDG19835.1"/>
    </source>
</evidence>
<proteinExistence type="predicted"/>
<dbReference type="AlphaFoldDB" id="A0A068R169"/>
<sequence>MQGAFFKYCFSPQSPDSGQNSAAISSVQQLTSGAFGRANC</sequence>
<dbReference type="KEGG" id="xpo:XPG1_0180"/>
<gene>
    <name evidence="1" type="ORF">XPG1_0180</name>
</gene>
<name>A0A068R169_9GAMM</name>
<keyword evidence="2" id="KW-1185">Reference proteome</keyword>
<accession>A0A068R169</accession>
<protein>
    <submittedName>
        <fullName evidence="1">Uncharacterized protein</fullName>
    </submittedName>
</protein>
<organism evidence="1 2">
    <name type="scientific">Xenorhabdus poinarii G6</name>
    <dbReference type="NCBI Taxonomy" id="1354304"/>
    <lineage>
        <taxon>Bacteria</taxon>
        <taxon>Pseudomonadati</taxon>
        <taxon>Pseudomonadota</taxon>
        <taxon>Gammaproteobacteria</taxon>
        <taxon>Enterobacterales</taxon>
        <taxon>Morganellaceae</taxon>
        <taxon>Xenorhabdus</taxon>
    </lineage>
</organism>